<feature type="transmembrane region" description="Helical" evidence="5">
    <location>
        <begin position="171"/>
        <end position="192"/>
    </location>
</feature>
<evidence type="ECO:0000256" key="3">
    <source>
        <dbReference type="ARBA" id="ARBA00022989"/>
    </source>
</evidence>
<dbReference type="RefSeq" id="WP_209842935.1">
    <property type="nucleotide sequence ID" value="NZ_JAGGJP010000021.1"/>
</dbReference>
<protein>
    <submittedName>
        <fullName evidence="7">NnrU family protein</fullName>
    </submittedName>
</protein>
<evidence type="ECO:0000256" key="2">
    <source>
        <dbReference type="ARBA" id="ARBA00022692"/>
    </source>
</evidence>
<comment type="subcellular location">
    <subcellularLocation>
        <location evidence="1">Membrane</location>
        <topology evidence="1">Multi-pass membrane protein</topology>
    </subcellularLocation>
</comment>
<sequence>MTGWTGFTLAMGAFLLTHFVPTRPSVRSRLLAAFGRRAWFSIYGFISLAVTAWVIVAAGQAPYLELWPQVPWTRWVPNLLVPLAVLLAALGLPAPTVTLGGPRQPRASARPDLSALTRHPLLWSLALWSGAHLAPNGDLAHVILFGLFLALALGAMPLFDARARAALGPRAPVYFAAHPLLSLAPLLDGAWWRGTGLRLLPRAALALALWLALLWLHPWVIGVSPLPL</sequence>
<proteinExistence type="predicted"/>
<dbReference type="Pfam" id="PF07298">
    <property type="entry name" value="NnrU"/>
    <property type="match status" value="1"/>
</dbReference>
<evidence type="ECO:0000256" key="5">
    <source>
        <dbReference type="SAM" id="Phobius"/>
    </source>
</evidence>
<dbReference type="Proteomes" id="UP001596056">
    <property type="component" value="Unassembled WGS sequence"/>
</dbReference>
<feature type="transmembrane region" description="Helical" evidence="5">
    <location>
        <begin position="79"/>
        <end position="101"/>
    </location>
</feature>
<organism evidence="7 8">
    <name type="scientific">Rubellimicrobium aerolatum</name>
    <dbReference type="NCBI Taxonomy" id="490979"/>
    <lineage>
        <taxon>Bacteria</taxon>
        <taxon>Pseudomonadati</taxon>
        <taxon>Pseudomonadota</taxon>
        <taxon>Alphaproteobacteria</taxon>
        <taxon>Rhodobacterales</taxon>
        <taxon>Roseobacteraceae</taxon>
        <taxon>Rubellimicrobium</taxon>
    </lineage>
</organism>
<keyword evidence="3 5" id="KW-1133">Transmembrane helix</keyword>
<gene>
    <name evidence="7" type="ORF">ACFPOC_16895</name>
</gene>
<keyword evidence="2 5" id="KW-0812">Transmembrane</keyword>
<feature type="transmembrane region" description="Helical" evidence="5">
    <location>
        <begin position="38"/>
        <end position="59"/>
    </location>
</feature>
<evidence type="ECO:0000256" key="4">
    <source>
        <dbReference type="ARBA" id="ARBA00023136"/>
    </source>
</evidence>
<evidence type="ECO:0000256" key="1">
    <source>
        <dbReference type="ARBA" id="ARBA00004141"/>
    </source>
</evidence>
<dbReference type="EMBL" id="JBHSNA010000025">
    <property type="protein sequence ID" value="MFC5568090.1"/>
    <property type="molecule type" value="Genomic_DNA"/>
</dbReference>
<comment type="caution">
    <text evidence="7">The sequence shown here is derived from an EMBL/GenBank/DDBJ whole genome shotgun (WGS) entry which is preliminary data.</text>
</comment>
<name>A0ABW0SGK0_9RHOB</name>
<feature type="transmembrane region" description="Helical" evidence="5">
    <location>
        <begin position="6"/>
        <end position="26"/>
    </location>
</feature>
<feature type="domain" description="NnrU" evidence="6">
    <location>
        <begin position="7"/>
        <end position="225"/>
    </location>
</feature>
<reference evidence="8" key="1">
    <citation type="journal article" date="2019" name="Int. J. Syst. Evol. Microbiol.">
        <title>The Global Catalogue of Microorganisms (GCM) 10K type strain sequencing project: providing services to taxonomists for standard genome sequencing and annotation.</title>
        <authorList>
            <consortium name="The Broad Institute Genomics Platform"/>
            <consortium name="The Broad Institute Genome Sequencing Center for Infectious Disease"/>
            <person name="Wu L."/>
            <person name="Ma J."/>
        </authorList>
    </citation>
    <scope>NUCLEOTIDE SEQUENCE [LARGE SCALE GENOMIC DNA]</scope>
    <source>
        <strain evidence="8">KACC 11588</strain>
    </source>
</reference>
<feature type="transmembrane region" description="Helical" evidence="5">
    <location>
        <begin position="204"/>
        <end position="226"/>
    </location>
</feature>
<evidence type="ECO:0000313" key="7">
    <source>
        <dbReference type="EMBL" id="MFC5568090.1"/>
    </source>
</evidence>
<accession>A0ABW0SGK0</accession>
<feature type="transmembrane region" description="Helical" evidence="5">
    <location>
        <begin position="139"/>
        <end position="159"/>
    </location>
</feature>
<evidence type="ECO:0000313" key="8">
    <source>
        <dbReference type="Proteomes" id="UP001596056"/>
    </source>
</evidence>
<keyword evidence="8" id="KW-1185">Reference proteome</keyword>
<dbReference type="InterPro" id="IPR009915">
    <property type="entry name" value="NnrU_dom"/>
</dbReference>
<evidence type="ECO:0000259" key="6">
    <source>
        <dbReference type="Pfam" id="PF07298"/>
    </source>
</evidence>
<keyword evidence="4 5" id="KW-0472">Membrane</keyword>